<comment type="caution">
    <text evidence="2">The sequence shown here is derived from an EMBL/GenBank/DDBJ whole genome shotgun (WGS) entry which is preliminary data.</text>
</comment>
<reference evidence="3" key="1">
    <citation type="journal article" date="2019" name="Int. J. Syst. Evol. Microbiol.">
        <title>The Global Catalogue of Microorganisms (GCM) 10K type strain sequencing project: providing services to taxonomists for standard genome sequencing and annotation.</title>
        <authorList>
            <consortium name="The Broad Institute Genomics Platform"/>
            <consortium name="The Broad Institute Genome Sequencing Center for Infectious Disease"/>
            <person name="Wu L."/>
            <person name="Ma J."/>
        </authorList>
    </citation>
    <scope>NUCLEOTIDE SEQUENCE [LARGE SCALE GENOMIC DNA]</scope>
    <source>
        <strain evidence="3">KCTC 52165</strain>
    </source>
</reference>
<dbReference type="SUPFAM" id="SSF53633">
    <property type="entry name" value="Carbamate kinase-like"/>
    <property type="match status" value="1"/>
</dbReference>
<proteinExistence type="predicted"/>
<sequence>MKPVVVKLGGSTAGAAAASLWADALSKAALPLVIVPGGGPFADQVRLAQPQLGFSDAAAHAMAILAMEQFAHVVLDGRPRLVAARTLDEMRQAHAAGRIPVWMPSTLALAATDIRPSWDITSDSLAAWLAGQLDASALVLVKQSGDFSEQDTVESLSRRGIVDAALPGMLPQGVALCLAGPAEMASAAAALAAGSLVGVPIGSAATAVRRAG</sequence>
<dbReference type="Gene3D" id="3.40.1160.10">
    <property type="entry name" value="Acetylglutamate kinase-like"/>
    <property type="match status" value="1"/>
</dbReference>
<evidence type="ECO:0000313" key="3">
    <source>
        <dbReference type="Proteomes" id="UP001595583"/>
    </source>
</evidence>
<name>A0ABV7K8I1_9HYPH</name>
<evidence type="ECO:0000259" key="1">
    <source>
        <dbReference type="Pfam" id="PF00696"/>
    </source>
</evidence>
<dbReference type="Pfam" id="PF00696">
    <property type="entry name" value="AA_kinase"/>
    <property type="match status" value="1"/>
</dbReference>
<evidence type="ECO:0000313" key="2">
    <source>
        <dbReference type="EMBL" id="MFC3206613.1"/>
    </source>
</evidence>
<organism evidence="2 3">
    <name type="scientific">Aquamicrobium soli</name>
    <dbReference type="NCBI Taxonomy" id="1811518"/>
    <lineage>
        <taxon>Bacteria</taxon>
        <taxon>Pseudomonadati</taxon>
        <taxon>Pseudomonadota</taxon>
        <taxon>Alphaproteobacteria</taxon>
        <taxon>Hyphomicrobiales</taxon>
        <taxon>Phyllobacteriaceae</taxon>
        <taxon>Aquamicrobium</taxon>
    </lineage>
</organism>
<dbReference type="EMBL" id="JBHRTK010000012">
    <property type="protein sequence ID" value="MFC3206613.1"/>
    <property type="molecule type" value="Genomic_DNA"/>
</dbReference>
<dbReference type="RefSeq" id="WP_378220426.1">
    <property type="nucleotide sequence ID" value="NZ_JBHRTK010000012.1"/>
</dbReference>
<feature type="domain" description="Aspartate/glutamate/uridylate kinase" evidence="1">
    <location>
        <begin position="3"/>
        <end position="142"/>
    </location>
</feature>
<protein>
    <submittedName>
        <fullName evidence="2">Dihydroneopterin aldolase</fullName>
    </submittedName>
</protein>
<keyword evidence="3" id="KW-1185">Reference proteome</keyword>
<dbReference type="Proteomes" id="UP001595583">
    <property type="component" value="Unassembled WGS sequence"/>
</dbReference>
<dbReference type="InterPro" id="IPR036393">
    <property type="entry name" value="AceGlu_kinase-like_sf"/>
</dbReference>
<dbReference type="InterPro" id="IPR001048">
    <property type="entry name" value="Asp/Glu/Uridylate_kinase"/>
</dbReference>
<accession>A0ABV7K8I1</accession>
<gene>
    <name evidence="2" type="ORF">ACFOHJ_10360</name>
</gene>